<dbReference type="InterPro" id="IPR006141">
    <property type="entry name" value="Intein_N"/>
</dbReference>
<organism evidence="2 3">
    <name type="scientific">Sulfitobacter undariae</name>
    <dbReference type="NCBI Taxonomy" id="1563671"/>
    <lineage>
        <taxon>Bacteria</taxon>
        <taxon>Pseudomonadati</taxon>
        <taxon>Pseudomonadota</taxon>
        <taxon>Alphaproteobacteria</taxon>
        <taxon>Rhodobacterales</taxon>
        <taxon>Roseobacteraceae</taxon>
        <taxon>Sulfitobacter</taxon>
    </lineage>
</organism>
<dbReference type="PROSITE" id="PS50817">
    <property type="entry name" value="INTEIN_N_TER"/>
    <property type="match status" value="1"/>
</dbReference>
<name>A0A7W6E8L2_9RHOB</name>
<dbReference type="Pfam" id="PF13403">
    <property type="entry name" value="Hint_2"/>
    <property type="match status" value="1"/>
</dbReference>
<dbReference type="AlphaFoldDB" id="A0A7W6E8L2"/>
<dbReference type="RefSeq" id="WP_184565726.1">
    <property type="nucleotide sequence ID" value="NZ_JACIEI010000006.1"/>
</dbReference>
<sequence>MDIETTDIPAQSRLHIEHSTTAPQTGVIRFLDAQGGQVAQIPFAELDEASPCFTSGTMIATARGEVTIEKLKVGDKVITRDNGLQVIRWIGSRKVNAAMTLTHAHLAPVSIRKGALGNDLPERDMMVSPNHKMLVTSDQAVLHFDDNEVLVAAKHLTGLAGVRVAQNVRCTYLHLMFDQHELVLANGAWSESFHPNVRTIAGMGNAQRLELLELFPKLATPEGLMGFKVVRPTNASILDFLTVK</sequence>
<proteinExistence type="predicted"/>
<dbReference type="InterPro" id="IPR036844">
    <property type="entry name" value="Hint_dom_sf"/>
</dbReference>
<dbReference type="Proteomes" id="UP000530268">
    <property type="component" value="Unassembled WGS sequence"/>
</dbReference>
<dbReference type="GO" id="GO:0016539">
    <property type="term" value="P:intein-mediated protein splicing"/>
    <property type="evidence" value="ECO:0007669"/>
    <property type="project" value="InterPro"/>
</dbReference>
<keyword evidence="3" id="KW-1185">Reference proteome</keyword>
<keyword evidence="2" id="KW-0413">Isomerase</keyword>
<protein>
    <submittedName>
        <fullName evidence="2">DNA gyrase/topoisomerase IV subunit A</fullName>
    </submittedName>
</protein>
<evidence type="ECO:0000313" key="2">
    <source>
        <dbReference type="EMBL" id="MBB3994587.1"/>
    </source>
</evidence>
<dbReference type="Gene3D" id="2.170.16.10">
    <property type="entry name" value="Hedgehog/Intein (Hint) domain"/>
    <property type="match status" value="1"/>
</dbReference>
<accession>A0A7W6E8L2</accession>
<dbReference type="EMBL" id="JACIEI010000006">
    <property type="protein sequence ID" value="MBB3994587.1"/>
    <property type="molecule type" value="Genomic_DNA"/>
</dbReference>
<gene>
    <name evidence="2" type="ORF">GGR95_002233</name>
</gene>
<dbReference type="SUPFAM" id="SSF51294">
    <property type="entry name" value="Hedgehog/intein (Hint) domain"/>
    <property type="match status" value="1"/>
</dbReference>
<dbReference type="GO" id="GO:0016853">
    <property type="term" value="F:isomerase activity"/>
    <property type="evidence" value="ECO:0007669"/>
    <property type="project" value="UniProtKB-KW"/>
</dbReference>
<evidence type="ECO:0000259" key="1">
    <source>
        <dbReference type="Pfam" id="PF13403"/>
    </source>
</evidence>
<dbReference type="InterPro" id="IPR028992">
    <property type="entry name" value="Hedgehog/Intein_dom"/>
</dbReference>
<feature type="domain" description="Hedgehog/Intein (Hint)" evidence="1">
    <location>
        <begin position="51"/>
        <end position="195"/>
    </location>
</feature>
<reference evidence="2 3" key="1">
    <citation type="submission" date="2020-08" db="EMBL/GenBank/DDBJ databases">
        <title>Genomic Encyclopedia of Type Strains, Phase IV (KMG-IV): sequencing the most valuable type-strain genomes for metagenomic binning, comparative biology and taxonomic classification.</title>
        <authorList>
            <person name="Goeker M."/>
        </authorList>
    </citation>
    <scope>NUCLEOTIDE SEQUENCE [LARGE SCALE GENOMIC DNA]</scope>
    <source>
        <strain evidence="2 3">DSM 102234</strain>
    </source>
</reference>
<comment type="caution">
    <text evidence="2">The sequence shown here is derived from an EMBL/GenBank/DDBJ whole genome shotgun (WGS) entry which is preliminary data.</text>
</comment>
<evidence type="ECO:0000313" key="3">
    <source>
        <dbReference type="Proteomes" id="UP000530268"/>
    </source>
</evidence>